<reference evidence="3 4" key="1">
    <citation type="submission" date="2020-10" db="EMBL/GenBank/DDBJ databases">
        <title>Phylogeny of dyella-like bacteria.</title>
        <authorList>
            <person name="Fu J."/>
        </authorList>
    </citation>
    <scope>NUCLEOTIDE SEQUENCE [LARGE SCALE GENOMIC DNA]</scope>
    <source>
        <strain evidence="3 4">DKC-1</strain>
    </source>
</reference>
<dbReference type="RefSeq" id="WP_404535768.1">
    <property type="nucleotide sequence ID" value="NZ_JADIKL010000001.1"/>
</dbReference>
<evidence type="ECO:0000256" key="1">
    <source>
        <dbReference type="SAM" id="MobiDB-lite"/>
    </source>
</evidence>
<name>A0ABW8KBQ3_9GAMM</name>
<evidence type="ECO:0000256" key="2">
    <source>
        <dbReference type="SAM" id="SignalP"/>
    </source>
</evidence>
<dbReference type="EMBL" id="JADIKL010000001">
    <property type="protein sequence ID" value="MFK2929546.1"/>
    <property type="molecule type" value="Genomic_DNA"/>
</dbReference>
<gene>
    <name evidence="3" type="ORF">ISP14_01965</name>
</gene>
<evidence type="ECO:0000313" key="3">
    <source>
        <dbReference type="EMBL" id="MFK2929546.1"/>
    </source>
</evidence>
<comment type="caution">
    <text evidence="3">The sequence shown here is derived from an EMBL/GenBank/DDBJ whole genome shotgun (WGS) entry which is preliminary data.</text>
</comment>
<organism evidence="3 4">
    <name type="scientific">Dyella agri</name>
    <dbReference type="NCBI Taxonomy" id="1926869"/>
    <lineage>
        <taxon>Bacteria</taxon>
        <taxon>Pseudomonadati</taxon>
        <taxon>Pseudomonadota</taxon>
        <taxon>Gammaproteobacteria</taxon>
        <taxon>Lysobacterales</taxon>
        <taxon>Rhodanobacteraceae</taxon>
        <taxon>Dyella</taxon>
    </lineage>
</organism>
<sequence length="124" mass="13490">MATIILAAMASMSASAQNQNSAMNGAFKLYQEVVTGKVAWSSLTKDQQAEVQLVQAMLAKPRYTSQKCEDLADKQEKAKRAADDLRECLANSDGSDDCDSQMQDAKDAHDEYEDALSDTDGDCQ</sequence>
<keyword evidence="2" id="KW-0732">Signal</keyword>
<evidence type="ECO:0000313" key="4">
    <source>
        <dbReference type="Proteomes" id="UP001620397"/>
    </source>
</evidence>
<protein>
    <submittedName>
        <fullName evidence="3">Uncharacterized protein</fullName>
    </submittedName>
</protein>
<feature type="compositionally biased region" description="Acidic residues" evidence="1">
    <location>
        <begin position="110"/>
        <end position="124"/>
    </location>
</feature>
<feature type="signal peptide" evidence="2">
    <location>
        <begin position="1"/>
        <end position="16"/>
    </location>
</feature>
<dbReference type="Proteomes" id="UP001620397">
    <property type="component" value="Unassembled WGS sequence"/>
</dbReference>
<accession>A0ABW8KBQ3</accession>
<proteinExistence type="predicted"/>
<feature type="region of interest" description="Disordered" evidence="1">
    <location>
        <begin position="89"/>
        <end position="124"/>
    </location>
</feature>
<feature type="chain" id="PRO_5047188989" evidence="2">
    <location>
        <begin position="17"/>
        <end position="124"/>
    </location>
</feature>
<keyword evidence="4" id="KW-1185">Reference proteome</keyword>